<evidence type="ECO:0000259" key="2">
    <source>
        <dbReference type="Pfam" id="PF02657"/>
    </source>
</evidence>
<gene>
    <name evidence="3" type="ORF">SAMN05421553_3032</name>
</gene>
<name>A0A1H5CD90_PSEAG</name>
<dbReference type="Proteomes" id="UP000242849">
    <property type="component" value="Unassembled WGS sequence"/>
</dbReference>
<reference evidence="4" key="1">
    <citation type="submission" date="2016-10" db="EMBL/GenBank/DDBJ databases">
        <authorList>
            <person name="Varghese N."/>
            <person name="Submissions S."/>
        </authorList>
    </citation>
    <scope>NUCLEOTIDE SEQUENCE [LARGE SCALE GENOMIC DNA]</scope>
    <source>
        <strain evidence="4">DSM 12111</strain>
    </source>
</reference>
<evidence type="ECO:0000256" key="1">
    <source>
        <dbReference type="ARBA" id="ARBA00010282"/>
    </source>
</evidence>
<dbReference type="EMBL" id="FNSC01000001">
    <property type="protein sequence ID" value="SED64270.1"/>
    <property type="molecule type" value="Genomic_DNA"/>
</dbReference>
<sequence length="138" mass="15110">MSLPAAASQALQAFAACPGWEQRARLQMHWGERLAPLPAEQCSNEHLVQGCASQVWLLGQQHEGRWYFQATSDARLLRGLLALLLARVNGLLSEELAAVDMLDWFSQLGLGRQLSPSRSNGLNAVLQSMRAISQGESV</sequence>
<feature type="domain" description="Fe-S metabolism associated" evidence="2">
    <location>
        <begin position="12"/>
        <end position="131"/>
    </location>
</feature>
<dbReference type="OrthoDB" id="9799320at2"/>
<evidence type="ECO:0000313" key="4">
    <source>
        <dbReference type="Proteomes" id="UP000242849"/>
    </source>
</evidence>
<dbReference type="Gene3D" id="3.90.1010.10">
    <property type="match status" value="1"/>
</dbReference>
<protein>
    <submittedName>
        <fullName evidence="3">Cysteine desulfuration protein SufE</fullName>
    </submittedName>
</protein>
<proteinExistence type="inferred from homology"/>
<dbReference type="PANTHER" id="PTHR43597">
    <property type="entry name" value="SULFUR ACCEPTOR PROTEIN CSDE"/>
    <property type="match status" value="1"/>
</dbReference>
<comment type="similarity">
    <text evidence="1">Belongs to the SufE family.</text>
</comment>
<dbReference type="STRING" id="53406.SAMN05421553_3032"/>
<organism evidence="3 4">
    <name type="scientific">Pseudomonas anguilliseptica</name>
    <dbReference type="NCBI Taxonomy" id="53406"/>
    <lineage>
        <taxon>Bacteria</taxon>
        <taxon>Pseudomonadati</taxon>
        <taxon>Pseudomonadota</taxon>
        <taxon>Gammaproteobacteria</taxon>
        <taxon>Pseudomonadales</taxon>
        <taxon>Pseudomonadaceae</taxon>
        <taxon>Pseudomonas</taxon>
    </lineage>
</organism>
<evidence type="ECO:0000313" key="3">
    <source>
        <dbReference type="EMBL" id="SED64270.1"/>
    </source>
</evidence>
<accession>A0A1H5CD90</accession>
<keyword evidence="4" id="KW-1185">Reference proteome</keyword>
<dbReference type="AlphaFoldDB" id="A0A1H5CD90"/>
<dbReference type="PANTHER" id="PTHR43597:SF5">
    <property type="entry name" value="SUFE-LIKE PROTEIN 2, CHLOROPLASTIC"/>
    <property type="match status" value="1"/>
</dbReference>
<dbReference type="Pfam" id="PF02657">
    <property type="entry name" value="SufE"/>
    <property type="match status" value="1"/>
</dbReference>
<dbReference type="SUPFAM" id="SSF82649">
    <property type="entry name" value="SufE/NifU"/>
    <property type="match status" value="1"/>
</dbReference>
<dbReference type="InterPro" id="IPR003808">
    <property type="entry name" value="Fe-S_metab-assoc_dom"/>
</dbReference>
<dbReference type="RefSeq" id="WP_090383185.1">
    <property type="nucleotide sequence ID" value="NZ_CP156749.1"/>
</dbReference>